<evidence type="ECO:0000313" key="2">
    <source>
        <dbReference type="Proteomes" id="UP000007148"/>
    </source>
</evidence>
<dbReference type="Proteomes" id="UP000007148">
    <property type="component" value="Unassembled WGS sequence"/>
</dbReference>
<name>G4TMM8_SERID</name>
<gene>
    <name evidence="1" type="ORF">PIIN_06508</name>
</gene>
<reference evidence="1 2" key="1">
    <citation type="journal article" date="2011" name="PLoS Pathog.">
        <title>Endophytic Life Strategies Decoded by Genome and Transcriptome Analyses of the Mutualistic Root Symbiont Piriformospora indica.</title>
        <authorList>
            <person name="Zuccaro A."/>
            <person name="Lahrmann U."/>
            <person name="Guldener U."/>
            <person name="Langen G."/>
            <person name="Pfiffi S."/>
            <person name="Biedenkopf D."/>
            <person name="Wong P."/>
            <person name="Samans B."/>
            <person name="Grimm C."/>
            <person name="Basiewicz M."/>
            <person name="Murat C."/>
            <person name="Martin F."/>
            <person name="Kogel K.H."/>
        </authorList>
    </citation>
    <scope>NUCLEOTIDE SEQUENCE [LARGE SCALE GENOMIC DNA]</scope>
    <source>
        <strain evidence="1 2">DSM 11827</strain>
    </source>
</reference>
<dbReference type="HOGENOM" id="CLU_2027639_0_0_1"/>
<sequence>MAHHGDSYDFQISTNAQLLRGFRVAVSAPPPPVTVHPQRIATGFADMEWVNTQFWHLPEEDGARFRLLLTAILITHWWNQRMNHPDASTLLHQFILGHRCAFCNAPVTTLQAGIICVRNHINY</sequence>
<proteinExistence type="predicted"/>
<accession>G4TMM8</accession>
<evidence type="ECO:0000313" key="1">
    <source>
        <dbReference type="EMBL" id="CCA72571.1"/>
    </source>
</evidence>
<dbReference type="InParanoid" id="G4TMM8"/>
<comment type="caution">
    <text evidence="1">The sequence shown here is derived from an EMBL/GenBank/DDBJ whole genome shotgun (WGS) entry which is preliminary data.</text>
</comment>
<keyword evidence="2" id="KW-1185">Reference proteome</keyword>
<protein>
    <submittedName>
        <fullName evidence="1">Uncharacterized protein</fullName>
    </submittedName>
</protein>
<dbReference type="EMBL" id="CAFZ01000171">
    <property type="protein sequence ID" value="CCA72571.1"/>
    <property type="molecule type" value="Genomic_DNA"/>
</dbReference>
<organism evidence="1 2">
    <name type="scientific">Serendipita indica (strain DSM 11827)</name>
    <name type="common">Root endophyte fungus</name>
    <name type="synonym">Piriformospora indica</name>
    <dbReference type="NCBI Taxonomy" id="1109443"/>
    <lineage>
        <taxon>Eukaryota</taxon>
        <taxon>Fungi</taxon>
        <taxon>Dikarya</taxon>
        <taxon>Basidiomycota</taxon>
        <taxon>Agaricomycotina</taxon>
        <taxon>Agaricomycetes</taxon>
        <taxon>Sebacinales</taxon>
        <taxon>Serendipitaceae</taxon>
        <taxon>Serendipita</taxon>
    </lineage>
</organism>
<dbReference type="AlphaFoldDB" id="G4TMM8"/>